<proteinExistence type="predicted"/>
<dbReference type="EMBL" id="JALLPB020000261">
    <property type="protein sequence ID" value="KAL3811434.1"/>
    <property type="molecule type" value="Genomic_DNA"/>
</dbReference>
<dbReference type="Gene3D" id="3.40.33.10">
    <property type="entry name" value="CAP"/>
    <property type="match status" value="1"/>
</dbReference>
<evidence type="ECO:0000313" key="5">
    <source>
        <dbReference type="Proteomes" id="UP001530377"/>
    </source>
</evidence>
<feature type="region of interest" description="Disordered" evidence="1">
    <location>
        <begin position="186"/>
        <end position="214"/>
    </location>
</feature>
<dbReference type="SUPFAM" id="SSF55797">
    <property type="entry name" value="PR-1-like"/>
    <property type="match status" value="1"/>
</dbReference>
<protein>
    <recommendedName>
        <fullName evidence="3">SCP domain-containing protein</fullName>
    </recommendedName>
</protein>
<evidence type="ECO:0000256" key="1">
    <source>
        <dbReference type="SAM" id="MobiDB-lite"/>
    </source>
</evidence>
<comment type="caution">
    <text evidence="4">The sequence shown here is derived from an EMBL/GenBank/DDBJ whole genome shotgun (WGS) entry which is preliminary data.</text>
</comment>
<gene>
    <name evidence="4" type="ORF">ACHAXA_006658</name>
</gene>
<accession>A0ABD3REH8</accession>
<feature type="domain" description="SCP" evidence="3">
    <location>
        <begin position="214"/>
        <end position="369"/>
    </location>
</feature>
<dbReference type="InterPro" id="IPR035940">
    <property type="entry name" value="CAP_sf"/>
</dbReference>
<keyword evidence="2" id="KW-0732">Signal</keyword>
<evidence type="ECO:0000256" key="2">
    <source>
        <dbReference type="SAM" id="SignalP"/>
    </source>
</evidence>
<dbReference type="PRINTS" id="PR00837">
    <property type="entry name" value="V5TPXLIKE"/>
</dbReference>
<dbReference type="InterPro" id="IPR001283">
    <property type="entry name" value="CRISP-related"/>
</dbReference>
<feature type="chain" id="PRO_5044780645" description="SCP domain-containing protein" evidence="2">
    <location>
        <begin position="28"/>
        <end position="402"/>
    </location>
</feature>
<feature type="signal peptide" evidence="2">
    <location>
        <begin position="1"/>
        <end position="27"/>
    </location>
</feature>
<dbReference type="SMART" id="SM00198">
    <property type="entry name" value="SCP"/>
    <property type="match status" value="1"/>
</dbReference>
<feature type="compositionally biased region" description="Low complexity" evidence="1">
    <location>
        <begin position="187"/>
        <end position="206"/>
    </location>
</feature>
<dbReference type="Pfam" id="PF00188">
    <property type="entry name" value="CAP"/>
    <property type="match status" value="1"/>
</dbReference>
<organism evidence="4 5">
    <name type="scientific">Cyclostephanos tholiformis</name>
    <dbReference type="NCBI Taxonomy" id="382380"/>
    <lineage>
        <taxon>Eukaryota</taxon>
        <taxon>Sar</taxon>
        <taxon>Stramenopiles</taxon>
        <taxon>Ochrophyta</taxon>
        <taxon>Bacillariophyta</taxon>
        <taxon>Coscinodiscophyceae</taxon>
        <taxon>Thalassiosirophycidae</taxon>
        <taxon>Stephanodiscales</taxon>
        <taxon>Stephanodiscaceae</taxon>
        <taxon>Cyclostephanos</taxon>
    </lineage>
</organism>
<dbReference type="PANTHER" id="PTHR10334">
    <property type="entry name" value="CYSTEINE-RICH SECRETORY PROTEIN-RELATED"/>
    <property type="match status" value="1"/>
</dbReference>
<keyword evidence="5" id="KW-1185">Reference proteome</keyword>
<evidence type="ECO:0000313" key="4">
    <source>
        <dbReference type="EMBL" id="KAL3811434.1"/>
    </source>
</evidence>
<name>A0ABD3REH8_9STRA</name>
<dbReference type="AlphaFoldDB" id="A0ABD3REH8"/>
<sequence length="402" mass="44895">MKSEDKMKIAWFRALVALALWHVGCDGARVGAPKQQEGSFSNEAAPYEEEMYISDEFESFVEGDTFTDGRRKMVECGRNQRVFFLTFTTDNRAEETSFQLIGPSGGIIGMAPTNGRRFQDNTKYTFRYCVWIGYQHKLRWKDSGDNGMCCQFGKGTYRYGIDGTIMYGSNMQKTFNSIGVHTFKVPSRSSSQSNSGGSGSNQSASSKNDDGGIERDNAWLEAHNVRRKKYHLQWGKSYVPLKWSPMLASQAKQWANHLVTKCDVPLSQISNVELTVADHDPNTPYGENMAANFGNGDNGELKSPDQILNRFVEMEMDDGYPNNYHMTQVLWRASKYVGCADSVRAIEGVEGGYCRFQVCRYATAGNCAIGSHRNSDGSVNWKAAVLNEERACGSSCTPEGWC</sequence>
<reference evidence="4 5" key="1">
    <citation type="submission" date="2024-10" db="EMBL/GenBank/DDBJ databases">
        <title>Updated reference genomes for cyclostephanoid diatoms.</title>
        <authorList>
            <person name="Roberts W.R."/>
            <person name="Alverson A.J."/>
        </authorList>
    </citation>
    <scope>NUCLEOTIDE SEQUENCE [LARGE SCALE GENOMIC DNA]</scope>
    <source>
        <strain evidence="4 5">AJA228-03</strain>
    </source>
</reference>
<evidence type="ECO:0000259" key="3">
    <source>
        <dbReference type="SMART" id="SM00198"/>
    </source>
</evidence>
<dbReference type="InterPro" id="IPR014044">
    <property type="entry name" value="CAP_dom"/>
</dbReference>
<dbReference type="Proteomes" id="UP001530377">
    <property type="component" value="Unassembled WGS sequence"/>
</dbReference>